<reference evidence="2 3" key="1">
    <citation type="journal article" date="2017" name="Nat. Ecol. Evol.">
        <title>Scallop genome provides insights into evolution of bilaterian karyotype and development.</title>
        <authorList>
            <person name="Wang S."/>
            <person name="Zhang J."/>
            <person name="Jiao W."/>
            <person name="Li J."/>
            <person name="Xun X."/>
            <person name="Sun Y."/>
            <person name="Guo X."/>
            <person name="Huan P."/>
            <person name="Dong B."/>
            <person name="Zhang L."/>
            <person name="Hu X."/>
            <person name="Sun X."/>
            <person name="Wang J."/>
            <person name="Zhao C."/>
            <person name="Wang Y."/>
            <person name="Wang D."/>
            <person name="Huang X."/>
            <person name="Wang R."/>
            <person name="Lv J."/>
            <person name="Li Y."/>
            <person name="Zhang Z."/>
            <person name="Liu B."/>
            <person name="Lu W."/>
            <person name="Hui Y."/>
            <person name="Liang J."/>
            <person name="Zhou Z."/>
            <person name="Hou R."/>
            <person name="Li X."/>
            <person name="Liu Y."/>
            <person name="Li H."/>
            <person name="Ning X."/>
            <person name="Lin Y."/>
            <person name="Zhao L."/>
            <person name="Xing Q."/>
            <person name="Dou J."/>
            <person name="Li Y."/>
            <person name="Mao J."/>
            <person name="Guo H."/>
            <person name="Dou H."/>
            <person name="Li T."/>
            <person name="Mu C."/>
            <person name="Jiang W."/>
            <person name="Fu Q."/>
            <person name="Fu X."/>
            <person name="Miao Y."/>
            <person name="Liu J."/>
            <person name="Yu Q."/>
            <person name="Li R."/>
            <person name="Liao H."/>
            <person name="Li X."/>
            <person name="Kong Y."/>
            <person name="Jiang Z."/>
            <person name="Chourrout D."/>
            <person name="Li R."/>
            <person name="Bao Z."/>
        </authorList>
    </citation>
    <scope>NUCLEOTIDE SEQUENCE [LARGE SCALE GENOMIC DNA]</scope>
    <source>
        <strain evidence="2 3">PY_sf001</strain>
    </source>
</reference>
<dbReference type="AlphaFoldDB" id="A0A210PX37"/>
<proteinExistence type="predicted"/>
<dbReference type="PANTHER" id="PTHR28457:SF3">
    <property type="entry name" value="CILIARY-ASSOCIATED CALCIUM-BINDING COILED-COIL PROTEIN 1"/>
    <property type="match status" value="1"/>
</dbReference>
<dbReference type="OrthoDB" id="2126027at2759"/>
<evidence type="ECO:0000313" key="3">
    <source>
        <dbReference type="Proteomes" id="UP000242188"/>
    </source>
</evidence>
<keyword evidence="3" id="KW-1185">Reference proteome</keyword>
<dbReference type="EMBL" id="NEDP02005425">
    <property type="protein sequence ID" value="OWF41051.1"/>
    <property type="molecule type" value="Genomic_DNA"/>
</dbReference>
<accession>A0A210PX37</accession>
<dbReference type="Proteomes" id="UP000242188">
    <property type="component" value="Unassembled WGS sequence"/>
</dbReference>
<dbReference type="STRING" id="6573.A0A210PX37"/>
<sequence length="325" mass="35987">MAAKGQKVGGKGSKSALSNSSQAKGDPKNKKKVTLEGDDEADEKEGSLAYKILSEDQCKTLLGQDVDEMQTTLCDIFKLHNYTTDLRDAGVLDYYTGAVWWGKEQGFLPQQLSGFFTVIHILLDNVKEQHMTMVDNLKEFKKLLIGIEPEYQQIKSAGLDFFNTQQAKAVTTYVTTCLFQHYKLYELMFNQTQAEEIIGTDLEIETAKPASVPFPPPLDEGVSQEMFASYIATPPPTPEPEVVKSEGGLAGEEEGDKAMEELDTKLDTDIFSELTVDDVRAVIESVAKELLDPLQSEIAAKLREKENVLIGRINKVHKVAEDGSP</sequence>
<organism evidence="2 3">
    <name type="scientific">Mizuhopecten yessoensis</name>
    <name type="common">Japanese scallop</name>
    <name type="synonym">Patinopecten yessoensis</name>
    <dbReference type="NCBI Taxonomy" id="6573"/>
    <lineage>
        <taxon>Eukaryota</taxon>
        <taxon>Metazoa</taxon>
        <taxon>Spiralia</taxon>
        <taxon>Lophotrochozoa</taxon>
        <taxon>Mollusca</taxon>
        <taxon>Bivalvia</taxon>
        <taxon>Autobranchia</taxon>
        <taxon>Pteriomorphia</taxon>
        <taxon>Pectinida</taxon>
        <taxon>Pectinoidea</taxon>
        <taxon>Pectinidae</taxon>
        <taxon>Mizuhopecten</taxon>
    </lineage>
</organism>
<evidence type="ECO:0008006" key="4">
    <source>
        <dbReference type="Google" id="ProtNLM"/>
    </source>
</evidence>
<dbReference type="InterPro" id="IPR032727">
    <property type="entry name" value="CLAMP"/>
</dbReference>
<dbReference type="Pfam" id="PF14769">
    <property type="entry name" value="CLAMP"/>
    <property type="match status" value="1"/>
</dbReference>
<comment type="caution">
    <text evidence="2">The sequence shown here is derived from an EMBL/GenBank/DDBJ whole genome shotgun (WGS) entry which is preliminary data.</text>
</comment>
<feature type="region of interest" description="Disordered" evidence="1">
    <location>
        <begin position="1"/>
        <end position="42"/>
    </location>
</feature>
<gene>
    <name evidence="2" type="ORF">KP79_PYT17103</name>
</gene>
<evidence type="ECO:0000256" key="1">
    <source>
        <dbReference type="SAM" id="MobiDB-lite"/>
    </source>
</evidence>
<name>A0A210PX37_MIZYE</name>
<dbReference type="PANTHER" id="PTHR28457">
    <property type="entry name" value="COILED-COIL DOMAIN-CONTAINING PROTEIN 189"/>
    <property type="match status" value="1"/>
</dbReference>
<evidence type="ECO:0000313" key="2">
    <source>
        <dbReference type="EMBL" id="OWF41051.1"/>
    </source>
</evidence>
<protein>
    <recommendedName>
        <fullName evidence="4">Ciliary-associated calcium-binding coiled-coil protein 1</fullName>
    </recommendedName>
</protein>